<evidence type="ECO:0000256" key="1">
    <source>
        <dbReference type="ARBA" id="ARBA00023172"/>
    </source>
</evidence>
<evidence type="ECO:0000259" key="3">
    <source>
        <dbReference type="PROSITE" id="PS51898"/>
    </source>
</evidence>
<dbReference type="PROSITE" id="PS51898">
    <property type="entry name" value="TYR_RECOMBINASE"/>
    <property type="match status" value="1"/>
</dbReference>
<dbReference type="PANTHER" id="PTHR30349:SF64">
    <property type="entry name" value="PROPHAGE INTEGRASE INTD-RELATED"/>
    <property type="match status" value="1"/>
</dbReference>
<organism evidence="4">
    <name type="scientific">uncultured Thermomicrobiales bacterium</name>
    <dbReference type="NCBI Taxonomy" id="1645740"/>
    <lineage>
        <taxon>Bacteria</taxon>
        <taxon>Pseudomonadati</taxon>
        <taxon>Thermomicrobiota</taxon>
        <taxon>Thermomicrobia</taxon>
        <taxon>Thermomicrobiales</taxon>
        <taxon>environmental samples</taxon>
    </lineage>
</organism>
<evidence type="ECO:0000313" key="4">
    <source>
        <dbReference type="EMBL" id="CAA9558636.1"/>
    </source>
</evidence>
<dbReference type="Gene3D" id="1.10.443.10">
    <property type="entry name" value="Intergrase catalytic core"/>
    <property type="match status" value="1"/>
</dbReference>
<dbReference type="SUPFAM" id="SSF56349">
    <property type="entry name" value="DNA breaking-rejoining enzymes"/>
    <property type="match status" value="1"/>
</dbReference>
<name>A0A6J4UX56_9BACT</name>
<dbReference type="InterPro" id="IPR013762">
    <property type="entry name" value="Integrase-like_cat_sf"/>
</dbReference>
<dbReference type="EMBL" id="CADCWN010000062">
    <property type="protein sequence ID" value="CAA9558636.1"/>
    <property type="molecule type" value="Genomic_DNA"/>
</dbReference>
<gene>
    <name evidence="4" type="ORF">AVDCRST_MAG18-888</name>
</gene>
<feature type="region of interest" description="Disordered" evidence="2">
    <location>
        <begin position="1"/>
        <end position="25"/>
    </location>
</feature>
<dbReference type="InterPro" id="IPR002104">
    <property type="entry name" value="Integrase_catalytic"/>
</dbReference>
<dbReference type="InterPro" id="IPR050090">
    <property type="entry name" value="Tyrosine_recombinase_XerCD"/>
</dbReference>
<dbReference type="Pfam" id="PF00589">
    <property type="entry name" value="Phage_integrase"/>
    <property type="match status" value="1"/>
</dbReference>
<dbReference type="InterPro" id="IPR011010">
    <property type="entry name" value="DNA_brk_join_enz"/>
</dbReference>
<protein>
    <recommendedName>
        <fullName evidence="3">Tyr recombinase domain-containing protein</fullName>
    </recommendedName>
</protein>
<sequence length="345" mass="37308">MDAAVVPRKKGSSNADAPAPPDFWPTTERATTIAEIDPLTAYLRRFSPRGRRSIIDRLRAVARLTGADPAALERIPWEALDHDRVARLREALVASGSAPATVNLTLVALRGVARAARNLGLLSGEEFGRIEAVPRARGSRLPAGRAAARREIAAMIEICATNPGPEAVAGRRDAAVITVLAYTGLRRSEVAVLDLANLVFDRQSRLRVRGKGDKEREVPLAPQVVAALQGWLAARGRRQGRLFRRVDRNGHILDSGLSDNAIWRIVAKRRDEAGLSRLTPHDFRRTWVGALLDEDVDLVTVQSLAGHADPKTTARYDRRGTAARTRAIGALGRAGAGVGDDEPEG</sequence>
<dbReference type="GO" id="GO:0003677">
    <property type="term" value="F:DNA binding"/>
    <property type="evidence" value="ECO:0007669"/>
    <property type="project" value="InterPro"/>
</dbReference>
<dbReference type="AlphaFoldDB" id="A0A6J4UX56"/>
<dbReference type="GO" id="GO:0015074">
    <property type="term" value="P:DNA integration"/>
    <property type="evidence" value="ECO:0007669"/>
    <property type="project" value="InterPro"/>
</dbReference>
<proteinExistence type="predicted"/>
<reference evidence="4" key="1">
    <citation type="submission" date="2020-02" db="EMBL/GenBank/DDBJ databases">
        <authorList>
            <person name="Meier V. D."/>
        </authorList>
    </citation>
    <scope>NUCLEOTIDE SEQUENCE</scope>
    <source>
        <strain evidence="4">AVDCRST_MAG18</strain>
    </source>
</reference>
<dbReference type="GO" id="GO:0006310">
    <property type="term" value="P:DNA recombination"/>
    <property type="evidence" value="ECO:0007669"/>
    <property type="project" value="UniProtKB-KW"/>
</dbReference>
<feature type="domain" description="Tyr recombinase" evidence="3">
    <location>
        <begin position="140"/>
        <end position="330"/>
    </location>
</feature>
<dbReference type="PANTHER" id="PTHR30349">
    <property type="entry name" value="PHAGE INTEGRASE-RELATED"/>
    <property type="match status" value="1"/>
</dbReference>
<evidence type="ECO:0000256" key="2">
    <source>
        <dbReference type="SAM" id="MobiDB-lite"/>
    </source>
</evidence>
<keyword evidence="1" id="KW-0233">DNA recombination</keyword>
<accession>A0A6J4UX56</accession>